<dbReference type="PROSITE" id="PS50253">
    <property type="entry name" value="COX3"/>
    <property type="match status" value="1"/>
</dbReference>
<dbReference type="AlphaFoldDB" id="A0A518C0D9"/>
<dbReference type="KEGG" id="mcad:Pan265_25560"/>
<keyword evidence="5 7" id="KW-0472">Membrane</keyword>
<evidence type="ECO:0000256" key="3">
    <source>
        <dbReference type="ARBA" id="ARBA00022692"/>
    </source>
</evidence>
<organism evidence="9 10">
    <name type="scientific">Mucisphaera calidilacus</name>
    <dbReference type="NCBI Taxonomy" id="2527982"/>
    <lineage>
        <taxon>Bacteria</taxon>
        <taxon>Pseudomonadati</taxon>
        <taxon>Planctomycetota</taxon>
        <taxon>Phycisphaerae</taxon>
        <taxon>Phycisphaerales</taxon>
        <taxon>Phycisphaeraceae</taxon>
        <taxon>Mucisphaera</taxon>
    </lineage>
</organism>
<evidence type="ECO:0000313" key="9">
    <source>
        <dbReference type="EMBL" id="QDU72682.1"/>
    </source>
</evidence>
<dbReference type="OrthoDB" id="9810850at2"/>
<keyword evidence="4 7" id="KW-1133">Transmembrane helix</keyword>
<evidence type="ECO:0000259" key="8">
    <source>
        <dbReference type="PROSITE" id="PS50253"/>
    </source>
</evidence>
<dbReference type="RefSeq" id="WP_145446847.1">
    <property type="nucleotide sequence ID" value="NZ_CP036280.1"/>
</dbReference>
<dbReference type="PANTHER" id="PTHR11403:SF6">
    <property type="entry name" value="NITRIC OXIDE REDUCTASE SUBUNIT E"/>
    <property type="match status" value="1"/>
</dbReference>
<evidence type="ECO:0000256" key="4">
    <source>
        <dbReference type="ARBA" id="ARBA00022989"/>
    </source>
</evidence>
<evidence type="ECO:0000313" key="10">
    <source>
        <dbReference type="Proteomes" id="UP000320386"/>
    </source>
</evidence>
<gene>
    <name evidence="9" type="ORF">Pan265_25560</name>
</gene>
<dbReference type="EMBL" id="CP036280">
    <property type="protein sequence ID" value="QDU72682.1"/>
    <property type="molecule type" value="Genomic_DNA"/>
</dbReference>
<evidence type="ECO:0000256" key="7">
    <source>
        <dbReference type="SAM" id="Phobius"/>
    </source>
</evidence>
<reference evidence="9 10" key="1">
    <citation type="submission" date="2019-02" db="EMBL/GenBank/DDBJ databases">
        <title>Deep-cultivation of Planctomycetes and their phenomic and genomic characterization uncovers novel biology.</title>
        <authorList>
            <person name="Wiegand S."/>
            <person name="Jogler M."/>
            <person name="Boedeker C."/>
            <person name="Pinto D."/>
            <person name="Vollmers J."/>
            <person name="Rivas-Marin E."/>
            <person name="Kohn T."/>
            <person name="Peeters S.H."/>
            <person name="Heuer A."/>
            <person name="Rast P."/>
            <person name="Oberbeckmann S."/>
            <person name="Bunk B."/>
            <person name="Jeske O."/>
            <person name="Meyerdierks A."/>
            <person name="Storesund J.E."/>
            <person name="Kallscheuer N."/>
            <person name="Luecker S."/>
            <person name="Lage O.M."/>
            <person name="Pohl T."/>
            <person name="Merkel B.J."/>
            <person name="Hornburger P."/>
            <person name="Mueller R.-W."/>
            <person name="Bruemmer F."/>
            <person name="Labrenz M."/>
            <person name="Spormann A.M."/>
            <person name="Op den Camp H."/>
            <person name="Overmann J."/>
            <person name="Amann R."/>
            <person name="Jetten M.S.M."/>
            <person name="Mascher T."/>
            <person name="Medema M.H."/>
            <person name="Devos D.P."/>
            <person name="Kaster A.-K."/>
            <person name="Ovreas L."/>
            <person name="Rohde M."/>
            <person name="Galperin M.Y."/>
            <person name="Jogler C."/>
        </authorList>
    </citation>
    <scope>NUCLEOTIDE SEQUENCE [LARGE SCALE GENOMIC DNA]</scope>
    <source>
        <strain evidence="9 10">Pan265</strain>
    </source>
</reference>
<dbReference type="Gene3D" id="1.20.120.80">
    <property type="entry name" value="Cytochrome c oxidase, subunit III, four-helix bundle"/>
    <property type="match status" value="2"/>
</dbReference>
<feature type="compositionally biased region" description="Basic and acidic residues" evidence="6">
    <location>
        <begin position="191"/>
        <end position="237"/>
    </location>
</feature>
<evidence type="ECO:0000256" key="2">
    <source>
        <dbReference type="ARBA" id="ARBA00010581"/>
    </source>
</evidence>
<dbReference type="GO" id="GO:0019646">
    <property type="term" value="P:aerobic electron transport chain"/>
    <property type="evidence" value="ECO:0007669"/>
    <property type="project" value="InterPro"/>
</dbReference>
<dbReference type="GO" id="GO:0016020">
    <property type="term" value="C:membrane"/>
    <property type="evidence" value="ECO:0007669"/>
    <property type="project" value="UniProtKB-SubCell"/>
</dbReference>
<feature type="domain" description="Heme-copper oxidase subunit III family profile" evidence="8">
    <location>
        <begin position="32"/>
        <end position="385"/>
    </location>
</feature>
<accession>A0A518C0D9</accession>
<comment type="similarity">
    <text evidence="2">Belongs to the cytochrome c oxidase subunit 3 family.</text>
</comment>
<feature type="transmembrane region" description="Helical" evidence="7">
    <location>
        <begin position="364"/>
        <end position="384"/>
    </location>
</feature>
<sequence>MSDANDHGHGEGHHPHLAHHFHTPKQQFESAKLGIWLFLATEILMFGGLFCAYAIYRGNHKEVYLYAHKFLDTQLGAINTAVLLASSLTMAWAVRAAMLGQKKLLSAMLLLTFMGGVGFMGIKSIEYSSKWGSGLWPGQANAYYPIKDPTDTEGQAQRLNVINNYLDRKYLGKYIYGDDYDYKTDPKFYDPHHGHGYADGHDHAHDEEHAEQEGETHEAEHDEGHDDGHGEHAEPTHGDMTAELPEDYVPVGGEAEADEAGVPVEVSLIAEPEQAGSGVTSEFAGMDLQGGGHHAGHHKVITFMDLPVAEQDRVHIFYQIYYMMTGLHGIHVLVGMGLLLWLWIRATFMNAFGPDNFTTIECVGLYWHIVDMIWIFLFPLLYLIH</sequence>
<dbReference type="SUPFAM" id="SSF81452">
    <property type="entry name" value="Cytochrome c oxidase subunit III-like"/>
    <property type="match status" value="2"/>
</dbReference>
<dbReference type="Proteomes" id="UP000320386">
    <property type="component" value="Chromosome"/>
</dbReference>
<protein>
    <submittedName>
        <fullName evidence="9">Cytochrome o ubiquinol oxidase subunit III</fullName>
    </submittedName>
</protein>
<proteinExistence type="inferred from homology"/>
<dbReference type="GO" id="GO:0004129">
    <property type="term" value="F:cytochrome-c oxidase activity"/>
    <property type="evidence" value="ECO:0007669"/>
    <property type="project" value="InterPro"/>
</dbReference>
<dbReference type="InterPro" id="IPR013833">
    <property type="entry name" value="Cyt_c_oxidase_su3_a-hlx"/>
</dbReference>
<evidence type="ECO:0000256" key="5">
    <source>
        <dbReference type="ARBA" id="ARBA00023136"/>
    </source>
</evidence>
<feature type="transmembrane region" description="Helical" evidence="7">
    <location>
        <begin position="33"/>
        <end position="56"/>
    </location>
</feature>
<dbReference type="InterPro" id="IPR000298">
    <property type="entry name" value="Cyt_c_oxidase-like_su3"/>
</dbReference>
<comment type="subcellular location">
    <subcellularLocation>
        <location evidence="1">Membrane</location>
        <topology evidence="1">Multi-pass membrane protein</topology>
    </subcellularLocation>
</comment>
<evidence type="ECO:0000256" key="6">
    <source>
        <dbReference type="SAM" id="MobiDB-lite"/>
    </source>
</evidence>
<feature type="transmembrane region" description="Helical" evidence="7">
    <location>
        <begin position="77"/>
        <end position="98"/>
    </location>
</feature>
<feature type="transmembrane region" description="Helical" evidence="7">
    <location>
        <begin position="104"/>
        <end position="122"/>
    </location>
</feature>
<keyword evidence="10" id="KW-1185">Reference proteome</keyword>
<dbReference type="InterPro" id="IPR035973">
    <property type="entry name" value="Cyt_c_oxidase_su3-like_sf"/>
</dbReference>
<evidence type="ECO:0000256" key="1">
    <source>
        <dbReference type="ARBA" id="ARBA00004141"/>
    </source>
</evidence>
<dbReference type="PANTHER" id="PTHR11403">
    <property type="entry name" value="CYTOCHROME C OXIDASE SUBUNIT III"/>
    <property type="match status" value="1"/>
</dbReference>
<feature type="region of interest" description="Disordered" evidence="6">
    <location>
        <begin position="191"/>
        <end position="245"/>
    </location>
</feature>
<feature type="transmembrane region" description="Helical" evidence="7">
    <location>
        <begin position="320"/>
        <end position="344"/>
    </location>
</feature>
<name>A0A518C0D9_9BACT</name>
<dbReference type="Pfam" id="PF00510">
    <property type="entry name" value="COX3"/>
    <property type="match status" value="2"/>
</dbReference>
<keyword evidence="3 7" id="KW-0812">Transmembrane</keyword>
<dbReference type="InterPro" id="IPR024791">
    <property type="entry name" value="Cyt_c/ubiquinol_Oxase_su3"/>
</dbReference>